<dbReference type="Gene3D" id="1.10.10.10">
    <property type="entry name" value="Winged helix-like DNA-binding domain superfamily/Winged helix DNA-binding domain"/>
    <property type="match status" value="1"/>
</dbReference>
<dbReference type="GO" id="GO:0015074">
    <property type="term" value="P:DNA integration"/>
    <property type="evidence" value="ECO:0007669"/>
    <property type="project" value="InterPro"/>
</dbReference>
<dbReference type="InterPro" id="IPR048020">
    <property type="entry name" value="Transpos_IS3"/>
</dbReference>
<organism evidence="4 5">
    <name type="scientific">Gordonia terrae</name>
    <dbReference type="NCBI Taxonomy" id="2055"/>
    <lineage>
        <taxon>Bacteria</taxon>
        <taxon>Bacillati</taxon>
        <taxon>Actinomycetota</taxon>
        <taxon>Actinomycetes</taxon>
        <taxon>Mycobacteriales</taxon>
        <taxon>Gordoniaceae</taxon>
        <taxon>Gordonia</taxon>
    </lineage>
</organism>
<dbReference type="Gene3D" id="3.30.420.10">
    <property type="entry name" value="Ribonuclease H-like superfamily/Ribonuclease H"/>
    <property type="match status" value="1"/>
</dbReference>
<dbReference type="InterPro" id="IPR050900">
    <property type="entry name" value="Transposase_IS3/IS150/IS904"/>
</dbReference>
<evidence type="ECO:0000256" key="2">
    <source>
        <dbReference type="SAM" id="Coils"/>
    </source>
</evidence>
<accession>A0A2I1R4K4</accession>
<dbReference type="SUPFAM" id="SSF53098">
    <property type="entry name" value="Ribonuclease H-like"/>
    <property type="match status" value="1"/>
</dbReference>
<reference evidence="4 5" key="1">
    <citation type="submission" date="2017-12" db="EMBL/GenBank/DDBJ databases">
        <title>Phylogenetic diversity of female urinary microbiome.</title>
        <authorList>
            <person name="Thomas-White K."/>
            <person name="Wolfe A.J."/>
        </authorList>
    </citation>
    <scope>NUCLEOTIDE SEQUENCE [LARGE SCALE GENOMIC DNA]</scope>
    <source>
        <strain evidence="4 5">UMB0777</strain>
    </source>
</reference>
<dbReference type="Pfam" id="PF00665">
    <property type="entry name" value="rve"/>
    <property type="match status" value="1"/>
</dbReference>
<dbReference type="InterPro" id="IPR025948">
    <property type="entry name" value="HTH-like_dom"/>
</dbReference>
<proteinExistence type="predicted"/>
<dbReference type="EMBL" id="PKJC01000016">
    <property type="protein sequence ID" value="PKZ64056.1"/>
    <property type="molecule type" value="Genomic_DNA"/>
</dbReference>
<dbReference type="PANTHER" id="PTHR46889">
    <property type="entry name" value="TRANSPOSASE INSF FOR INSERTION SEQUENCE IS3B-RELATED"/>
    <property type="match status" value="1"/>
</dbReference>
<dbReference type="InterPro" id="IPR036388">
    <property type="entry name" value="WH-like_DNA-bd_sf"/>
</dbReference>
<feature type="coiled-coil region" evidence="2">
    <location>
        <begin position="67"/>
        <end position="94"/>
    </location>
</feature>
<dbReference type="Pfam" id="PF13276">
    <property type="entry name" value="HTH_21"/>
    <property type="match status" value="1"/>
</dbReference>
<sequence>MGALRKFDPETRERAVRMYHDHLAEHGGGKLAARKHVGALLDINQATLRNWIEKDRPIVTARGTMTVGEQDAELAALRKENAELRRANEILKTASAFFGRGGGRPPTAVIVDYIDAHKGRFGVAPICRVLTEHGVQIAPSTYYARTQAGPVSVTRLAEAYDAHAVYQAFHRNRGVYGVRKIWHTMRREGREMGRDQVGRLMGICGIAGVTRGKHRTITTQRDDRAPRHPDLVERKWSLPARPDQWWVADFTYCWTLAGFVYTAFLVDVYSRRILGWRVMTSKSTPLVTSVLEQALFARRRTDFSFTATGLIHHSDAGSQYTALAFTEALRDSGLAGSIGSVGDALDNALMESAIGLYKTELIERQRSWTGRAEVERETAAWVHWYNTERLHSSIGYCPPIEYERRYRETATSEMAVA</sequence>
<gene>
    <name evidence="4" type="ORF">CYJ73_18070</name>
</gene>
<dbReference type="PROSITE" id="PS50994">
    <property type="entry name" value="INTEGRASE"/>
    <property type="match status" value="1"/>
</dbReference>
<dbReference type="InterPro" id="IPR012337">
    <property type="entry name" value="RNaseH-like_sf"/>
</dbReference>
<keyword evidence="2" id="KW-0175">Coiled coil</keyword>
<evidence type="ECO:0000313" key="5">
    <source>
        <dbReference type="Proteomes" id="UP000234662"/>
    </source>
</evidence>
<dbReference type="GO" id="GO:0003677">
    <property type="term" value="F:DNA binding"/>
    <property type="evidence" value="ECO:0007669"/>
    <property type="project" value="InterPro"/>
</dbReference>
<dbReference type="InterPro" id="IPR009057">
    <property type="entry name" value="Homeodomain-like_sf"/>
</dbReference>
<evidence type="ECO:0000259" key="3">
    <source>
        <dbReference type="PROSITE" id="PS50994"/>
    </source>
</evidence>
<dbReference type="Proteomes" id="UP000234662">
    <property type="component" value="Unassembled WGS sequence"/>
</dbReference>
<dbReference type="InterPro" id="IPR036397">
    <property type="entry name" value="RNaseH_sf"/>
</dbReference>
<comment type="function">
    <text evidence="1">Involved in the transposition of the insertion sequence.</text>
</comment>
<dbReference type="AlphaFoldDB" id="A0A2I1R4K4"/>
<dbReference type="NCBIfam" id="NF033516">
    <property type="entry name" value="transpos_IS3"/>
    <property type="match status" value="1"/>
</dbReference>
<dbReference type="Pfam" id="PF13333">
    <property type="entry name" value="rve_2"/>
    <property type="match status" value="1"/>
</dbReference>
<dbReference type="SUPFAM" id="SSF46689">
    <property type="entry name" value="Homeodomain-like"/>
    <property type="match status" value="1"/>
</dbReference>
<feature type="domain" description="Integrase catalytic" evidence="3">
    <location>
        <begin position="238"/>
        <end position="406"/>
    </location>
</feature>
<protein>
    <submittedName>
        <fullName evidence="4">IS3 family transposase</fullName>
    </submittedName>
</protein>
<evidence type="ECO:0000313" key="4">
    <source>
        <dbReference type="EMBL" id="PKZ64056.1"/>
    </source>
</evidence>
<comment type="caution">
    <text evidence="4">The sequence shown here is derived from an EMBL/GenBank/DDBJ whole genome shotgun (WGS) entry which is preliminary data.</text>
</comment>
<dbReference type="RefSeq" id="WP_101821266.1">
    <property type="nucleotide sequence ID" value="NZ_PKJC01000016.1"/>
</dbReference>
<dbReference type="InterPro" id="IPR001584">
    <property type="entry name" value="Integrase_cat-core"/>
</dbReference>
<dbReference type="GO" id="GO:0006313">
    <property type="term" value="P:DNA transposition"/>
    <property type="evidence" value="ECO:0007669"/>
    <property type="project" value="InterPro"/>
</dbReference>
<name>A0A2I1R4K4_9ACTN</name>
<dbReference type="PANTHER" id="PTHR46889:SF5">
    <property type="entry name" value="INTEGRASE PROTEIN"/>
    <property type="match status" value="1"/>
</dbReference>
<dbReference type="GO" id="GO:0004803">
    <property type="term" value="F:transposase activity"/>
    <property type="evidence" value="ECO:0007669"/>
    <property type="project" value="InterPro"/>
</dbReference>
<evidence type="ECO:0000256" key="1">
    <source>
        <dbReference type="ARBA" id="ARBA00002286"/>
    </source>
</evidence>